<comment type="caution">
    <text evidence="1">The sequence shown here is derived from an EMBL/GenBank/DDBJ whole genome shotgun (WGS) entry which is preliminary data.</text>
</comment>
<dbReference type="Proteomes" id="UP000011625">
    <property type="component" value="Unassembled WGS sequence"/>
</dbReference>
<proteinExistence type="predicted"/>
<dbReference type="AlphaFoldDB" id="M0MS19"/>
<evidence type="ECO:0000313" key="1">
    <source>
        <dbReference type="EMBL" id="EMA48421.1"/>
    </source>
</evidence>
<dbReference type="Pfam" id="PF20575">
    <property type="entry name" value="HTH_63"/>
    <property type="match status" value="1"/>
</dbReference>
<name>M0MS19_9EURY</name>
<dbReference type="PATRIC" id="fig|1227456.3.peg.4007"/>
<evidence type="ECO:0000313" key="2">
    <source>
        <dbReference type="Proteomes" id="UP000011625"/>
    </source>
</evidence>
<organism evidence="1 2">
    <name type="scientific">Halococcus salifodinae DSM 8989</name>
    <dbReference type="NCBI Taxonomy" id="1227456"/>
    <lineage>
        <taxon>Archaea</taxon>
        <taxon>Methanobacteriati</taxon>
        <taxon>Methanobacteriota</taxon>
        <taxon>Stenosarchaea group</taxon>
        <taxon>Halobacteria</taxon>
        <taxon>Halobacteriales</taxon>
        <taxon>Halococcaceae</taxon>
        <taxon>Halococcus</taxon>
    </lineage>
</organism>
<keyword evidence="2" id="KW-1185">Reference proteome</keyword>
<gene>
    <name evidence="1" type="ORF">C450_19796</name>
</gene>
<protein>
    <submittedName>
        <fullName evidence="1">Uncharacterized protein</fullName>
    </submittedName>
</protein>
<dbReference type="InterPro" id="IPR046783">
    <property type="entry name" value="HTH_63"/>
</dbReference>
<dbReference type="EMBL" id="AOME01000092">
    <property type="protein sequence ID" value="EMA48421.1"/>
    <property type="molecule type" value="Genomic_DNA"/>
</dbReference>
<accession>M0MS19</accession>
<sequence length="73" mass="8088">MRERAPGIHDLQQAVLAQLEDFDQNGLLDVLTVNTWREYIATASSGYPDGTASTALDKAHEFEAWADQNSHSL</sequence>
<reference evidence="1 2" key="1">
    <citation type="journal article" date="2014" name="PLoS Genet.">
        <title>Phylogenetically driven sequencing of extremely halophilic archaea reveals strategies for static and dynamic osmo-response.</title>
        <authorList>
            <person name="Becker E.A."/>
            <person name="Seitzer P.M."/>
            <person name="Tritt A."/>
            <person name="Larsen D."/>
            <person name="Krusor M."/>
            <person name="Yao A.I."/>
            <person name="Wu D."/>
            <person name="Madern D."/>
            <person name="Eisen J.A."/>
            <person name="Darling A.E."/>
            <person name="Facciotti M.T."/>
        </authorList>
    </citation>
    <scope>NUCLEOTIDE SEQUENCE [LARGE SCALE GENOMIC DNA]</scope>
    <source>
        <strain evidence="1 2">DSM 8989</strain>
    </source>
</reference>